<reference evidence="2" key="1">
    <citation type="submission" date="2016-11" db="UniProtKB">
        <authorList>
            <consortium name="WormBaseParasite"/>
        </authorList>
    </citation>
    <scope>IDENTIFICATION</scope>
    <source>
        <strain evidence="2">KR3021</strain>
    </source>
</reference>
<organism evidence="1 2">
    <name type="scientific">Rhabditophanes sp. KR3021</name>
    <dbReference type="NCBI Taxonomy" id="114890"/>
    <lineage>
        <taxon>Eukaryota</taxon>
        <taxon>Metazoa</taxon>
        <taxon>Ecdysozoa</taxon>
        <taxon>Nematoda</taxon>
        <taxon>Chromadorea</taxon>
        <taxon>Rhabditida</taxon>
        <taxon>Tylenchina</taxon>
        <taxon>Panagrolaimomorpha</taxon>
        <taxon>Strongyloidoidea</taxon>
        <taxon>Alloionematidae</taxon>
        <taxon>Rhabditophanes</taxon>
    </lineage>
</organism>
<accession>A0AC35U9E3</accession>
<evidence type="ECO:0000313" key="2">
    <source>
        <dbReference type="WBParaSite" id="RSKR_0000889900.1"/>
    </source>
</evidence>
<dbReference type="WBParaSite" id="RSKR_0000889900.1">
    <property type="protein sequence ID" value="RSKR_0000889900.1"/>
    <property type="gene ID" value="RSKR_0000889900"/>
</dbReference>
<protein>
    <submittedName>
        <fullName evidence="2">Pept_C1 domain-containing protein</fullName>
    </submittedName>
</protein>
<evidence type="ECO:0000313" key="1">
    <source>
        <dbReference type="Proteomes" id="UP000095286"/>
    </source>
</evidence>
<proteinExistence type="predicted"/>
<sequence>MRIIPQILLFITLVCVAIHAKLTLDQEWRKYKNEFKKDYSNSLMENNRKMYFERTLKTANAHNEKFKKGLVSFEQGLNQFSDWSMDEYKQYNDLKGGMKSLRFAGKQWKPLSNYSYPAEVDWRTKGFVTPVKNQGACGSCYIFSALGALEGMHKNASKNLVSLSEQSILDCDISFTCGGWYTYAVYDFIIKQKGVATQASYTYTGKKSACHFQATTIGAKMNGYLYTNGGDEVALKAAIASQGPISILIDVHHDSFMNYKNGIWSEPNCRTKVNHAVLAVGYGTDPKTKQDYYLCKNSWGSQWGNKGYFKMARNNGNKCGQANFPTWPTL</sequence>
<name>A0AC35U9E3_9BILA</name>
<dbReference type="Proteomes" id="UP000095286">
    <property type="component" value="Unplaced"/>
</dbReference>